<evidence type="ECO:0000313" key="3">
    <source>
        <dbReference type="Proteomes" id="UP000280842"/>
    </source>
</evidence>
<evidence type="ECO:0000313" key="2">
    <source>
        <dbReference type="EMBL" id="RMA97066.1"/>
    </source>
</evidence>
<dbReference type="InterPro" id="IPR000683">
    <property type="entry name" value="Gfo/Idh/MocA-like_OxRdtase_N"/>
</dbReference>
<dbReference type="Proteomes" id="UP000280842">
    <property type="component" value="Unassembled WGS sequence"/>
</dbReference>
<dbReference type="Gene3D" id="3.40.50.720">
    <property type="entry name" value="NAD(P)-binding Rossmann-like Domain"/>
    <property type="match status" value="1"/>
</dbReference>
<dbReference type="Gene3D" id="3.30.360.10">
    <property type="entry name" value="Dihydrodipicolinate Reductase, domain 2"/>
    <property type="match status" value="1"/>
</dbReference>
<dbReference type="InterPro" id="IPR051450">
    <property type="entry name" value="Gfo/Idh/MocA_Oxidoreductases"/>
</dbReference>
<dbReference type="OrthoDB" id="9815825at2"/>
<evidence type="ECO:0000259" key="1">
    <source>
        <dbReference type="Pfam" id="PF01408"/>
    </source>
</evidence>
<sequence length="276" mass="32068">MKVGIVGIGNMGRHYVSKFKILGYDAVLVDLNQKLLAKYDSSFKKYTDIDEALKKEKLDYLFVATAPTSHIPIAKKALEKEINVMVEKPPSINPKELEEAIDLAEKKGVVLGVSEIELRSNSVRNFENNTNIHEVEAYRLNLGRGYINPFYDLAWHDLYIFQYLFDRVKINKVIDKGDIFDIYGETDKNEFFLQVAWSQKNLKRKWILKTKNGDIVFDFVNDKIIYPSGEEKEKDGKDKLETMIKEFIENPTFESSYRALEILKEFDKFNIKEKVA</sequence>
<organism evidence="2 3">
    <name type="scientific">Hydrogenothermus marinus</name>
    <dbReference type="NCBI Taxonomy" id="133270"/>
    <lineage>
        <taxon>Bacteria</taxon>
        <taxon>Pseudomonadati</taxon>
        <taxon>Aquificota</taxon>
        <taxon>Aquificia</taxon>
        <taxon>Aquificales</taxon>
        <taxon>Hydrogenothermaceae</taxon>
        <taxon>Hydrogenothermus</taxon>
    </lineage>
</organism>
<protein>
    <submittedName>
        <fullName evidence="2">Oxidoreductase family protein</fullName>
    </submittedName>
</protein>
<dbReference type="EMBL" id="REFO01000011">
    <property type="protein sequence ID" value="RMA97066.1"/>
    <property type="molecule type" value="Genomic_DNA"/>
</dbReference>
<feature type="domain" description="Gfo/Idh/MocA-like oxidoreductase N-terminal" evidence="1">
    <location>
        <begin position="1"/>
        <end position="113"/>
    </location>
</feature>
<dbReference type="RefSeq" id="WP_121922859.1">
    <property type="nucleotide sequence ID" value="NZ_REFO01000011.1"/>
</dbReference>
<gene>
    <name evidence="2" type="ORF">CLV39_0719</name>
</gene>
<name>A0A3M0BKC1_9AQUI</name>
<comment type="caution">
    <text evidence="2">The sequence shown here is derived from an EMBL/GenBank/DDBJ whole genome shotgun (WGS) entry which is preliminary data.</text>
</comment>
<dbReference type="AlphaFoldDB" id="A0A3M0BKC1"/>
<accession>A0A3M0BKC1</accession>
<dbReference type="SUPFAM" id="SSF51735">
    <property type="entry name" value="NAD(P)-binding Rossmann-fold domains"/>
    <property type="match status" value="1"/>
</dbReference>
<dbReference type="PANTHER" id="PTHR43377">
    <property type="entry name" value="BILIVERDIN REDUCTASE A"/>
    <property type="match status" value="1"/>
</dbReference>
<keyword evidence="3" id="KW-1185">Reference proteome</keyword>
<reference evidence="2 3" key="1">
    <citation type="submission" date="2018-10" db="EMBL/GenBank/DDBJ databases">
        <title>Genomic Encyclopedia of Archaeal and Bacterial Type Strains, Phase II (KMG-II): from individual species to whole genera.</title>
        <authorList>
            <person name="Goeker M."/>
        </authorList>
    </citation>
    <scope>NUCLEOTIDE SEQUENCE [LARGE SCALE GENOMIC DNA]</scope>
    <source>
        <strain evidence="2 3">VM1</strain>
    </source>
</reference>
<dbReference type="PANTHER" id="PTHR43377:SF6">
    <property type="entry name" value="GFO_IDH_MOCA-LIKE OXIDOREDUCTASE N-TERMINAL DOMAIN-CONTAINING PROTEIN"/>
    <property type="match status" value="1"/>
</dbReference>
<proteinExistence type="predicted"/>
<dbReference type="InterPro" id="IPR036291">
    <property type="entry name" value="NAD(P)-bd_dom_sf"/>
</dbReference>
<dbReference type="Pfam" id="PF01408">
    <property type="entry name" value="GFO_IDH_MocA"/>
    <property type="match status" value="1"/>
</dbReference>
<dbReference type="GO" id="GO:0000166">
    <property type="term" value="F:nucleotide binding"/>
    <property type="evidence" value="ECO:0007669"/>
    <property type="project" value="InterPro"/>
</dbReference>